<dbReference type="GO" id="GO:0004803">
    <property type="term" value="F:transposase activity"/>
    <property type="evidence" value="ECO:0007669"/>
    <property type="project" value="InterPro"/>
</dbReference>
<keyword evidence="3" id="KW-1185">Reference proteome</keyword>
<dbReference type="PANTHER" id="PTHR36966:SF1">
    <property type="entry name" value="REP-ASSOCIATED TYROSINE TRANSPOSASE"/>
    <property type="match status" value="1"/>
</dbReference>
<dbReference type="InterPro" id="IPR036515">
    <property type="entry name" value="Transposase_17_sf"/>
</dbReference>
<dbReference type="RefSeq" id="WP_182532280.1">
    <property type="nucleotide sequence ID" value="NZ_JACGXL010000006.1"/>
</dbReference>
<sequence length="157" mass="18881">MPNYCRAWIPGGTFFFTVAIADRTQDLLIAHIEALREAYAWTLRRHPFRTRAIVILPDHLHAIWTLPADTPDFALRWKLIKEGFSRRLPRIERIGASRRRQGERGVWQRRYWEHAIRDDSDLAVHLDYVHFNPVKHVYVERPEDWPYSSYRRFVGMR</sequence>
<dbReference type="GO" id="GO:0006313">
    <property type="term" value="P:DNA transposition"/>
    <property type="evidence" value="ECO:0007669"/>
    <property type="project" value="InterPro"/>
</dbReference>
<dbReference type="Gene3D" id="3.30.70.1290">
    <property type="entry name" value="Transposase IS200-like"/>
    <property type="match status" value="1"/>
</dbReference>
<comment type="caution">
    <text evidence="2">The sequence shown here is derived from an EMBL/GenBank/DDBJ whole genome shotgun (WGS) entry which is preliminary data.</text>
</comment>
<evidence type="ECO:0000313" key="3">
    <source>
        <dbReference type="Proteomes" id="UP000550401"/>
    </source>
</evidence>
<dbReference type="GO" id="GO:0043565">
    <property type="term" value="F:sequence-specific DNA binding"/>
    <property type="evidence" value="ECO:0007669"/>
    <property type="project" value="TreeGrafter"/>
</dbReference>
<gene>
    <name evidence="2" type="ORF">FHW12_003478</name>
</gene>
<accession>A0A839EZJ9</accession>
<evidence type="ECO:0000313" key="2">
    <source>
        <dbReference type="EMBL" id="MBA8889235.1"/>
    </source>
</evidence>
<feature type="domain" description="Transposase IS200-like" evidence="1">
    <location>
        <begin position="9"/>
        <end position="132"/>
    </location>
</feature>
<dbReference type="PANTHER" id="PTHR36966">
    <property type="entry name" value="REP-ASSOCIATED TYROSINE TRANSPOSASE"/>
    <property type="match status" value="1"/>
</dbReference>
<proteinExistence type="predicted"/>
<dbReference type="SMART" id="SM01321">
    <property type="entry name" value="Y1_Tnp"/>
    <property type="match status" value="1"/>
</dbReference>
<dbReference type="SUPFAM" id="SSF143422">
    <property type="entry name" value="Transposase IS200-like"/>
    <property type="match status" value="1"/>
</dbReference>
<dbReference type="NCBIfam" id="NF047646">
    <property type="entry name" value="REP_Tyr_transpos"/>
    <property type="match status" value="1"/>
</dbReference>
<dbReference type="AlphaFoldDB" id="A0A839EZJ9"/>
<dbReference type="InterPro" id="IPR002686">
    <property type="entry name" value="Transposase_17"/>
</dbReference>
<name>A0A839EZJ9_9GAMM</name>
<evidence type="ECO:0000259" key="1">
    <source>
        <dbReference type="SMART" id="SM01321"/>
    </source>
</evidence>
<reference evidence="2 3" key="1">
    <citation type="submission" date="2020-07" db="EMBL/GenBank/DDBJ databases">
        <title>Genomic Encyclopedia of Type Strains, Phase IV (KMG-V): Genome sequencing to study the core and pangenomes of soil and plant-associated prokaryotes.</title>
        <authorList>
            <person name="Whitman W."/>
        </authorList>
    </citation>
    <scope>NUCLEOTIDE SEQUENCE [LARGE SCALE GENOMIC DNA]</scope>
    <source>
        <strain evidence="2 3">RH2WT43</strain>
    </source>
</reference>
<dbReference type="Proteomes" id="UP000550401">
    <property type="component" value="Unassembled WGS sequence"/>
</dbReference>
<dbReference type="EMBL" id="JACGXL010000006">
    <property type="protein sequence ID" value="MBA8889235.1"/>
    <property type="molecule type" value="Genomic_DNA"/>
</dbReference>
<organism evidence="2 3">
    <name type="scientific">Dokdonella fugitiva</name>
    <dbReference type="NCBI Taxonomy" id="328517"/>
    <lineage>
        <taxon>Bacteria</taxon>
        <taxon>Pseudomonadati</taxon>
        <taxon>Pseudomonadota</taxon>
        <taxon>Gammaproteobacteria</taxon>
        <taxon>Lysobacterales</taxon>
        <taxon>Rhodanobacteraceae</taxon>
        <taxon>Dokdonella</taxon>
    </lineage>
</organism>
<protein>
    <submittedName>
        <fullName evidence="2">Putative transposase</fullName>
    </submittedName>
</protein>
<dbReference type="InterPro" id="IPR052715">
    <property type="entry name" value="RAYT_transposase"/>
</dbReference>